<dbReference type="GO" id="GO:0009103">
    <property type="term" value="P:lipopolysaccharide biosynthetic process"/>
    <property type="evidence" value="ECO:0007669"/>
    <property type="project" value="UniProtKB-ARBA"/>
</dbReference>
<dbReference type="InterPro" id="IPR050297">
    <property type="entry name" value="LipidA_mod_glycosyltrf_83"/>
</dbReference>
<feature type="domain" description="Glycosyltransferase RgtA/B/C/D-like" evidence="9">
    <location>
        <begin position="70"/>
        <end position="225"/>
    </location>
</feature>
<evidence type="ECO:0000313" key="10">
    <source>
        <dbReference type="EMBL" id="KKR34303.1"/>
    </source>
</evidence>
<evidence type="ECO:0000259" key="9">
    <source>
        <dbReference type="Pfam" id="PF13231"/>
    </source>
</evidence>
<keyword evidence="6 8" id="KW-1133">Transmembrane helix</keyword>
<keyword evidence="3" id="KW-0328">Glycosyltransferase</keyword>
<evidence type="ECO:0000256" key="5">
    <source>
        <dbReference type="ARBA" id="ARBA00022692"/>
    </source>
</evidence>
<evidence type="ECO:0000256" key="2">
    <source>
        <dbReference type="ARBA" id="ARBA00022475"/>
    </source>
</evidence>
<feature type="transmembrane region" description="Helical" evidence="8">
    <location>
        <begin position="335"/>
        <end position="352"/>
    </location>
</feature>
<evidence type="ECO:0000256" key="1">
    <source>
        <dbReference type="ARBA" id="ARBA00004651"/>
    </source>
</evidence>
<dbReference type="EMBL" id="LBXN01000003">
    <property type="protein sequence ID" value="KKR34303.1"/>
    <property type="molecule type" value="Genomic_DNA"/>
</dbReference>
<dbReference type="GO" id="GO:0010041">
    <property type="term" value="P:response to iron(III) ion"/>
    <property type="evidence" value="ECO:0007669"/>
    <property type="project" value="TreeGrafter"/>
</dbReference>
<evidence type="ECO:0000313" key="11">
    <source>
        <dbReference type="Proteomes" id="UP000034539"/>
    </source>
</evidence>
<dbReference type="PANTHER" id="PTHR33908:SF3">
    <property type="entry name" value="UNDECAPRENYL PHOSPHATE-ALPHA-4-AMINO-4-DEOXY-L-ARABINOSE ARABINOSYL TRANSFERASE"/>
    <property type="match status" value="1"/>
</dbReference>
<organism evidence="10 11">
    <name type="scientific">Candidatus Gottesmanbacteria bacterium GW2011_GWC2_39_8</name>
    <dbReference type="NCBI Taxonomy" id="1618450"/>
    <lineage>
        <taxon>Bacteria</taxon>
        <taxon>Candidatus Gottesmaniibacteriota</taxon>
    </lineage>
</organism>
<evidence type="ECO:0000256" key="7">
    <source>
        <dbReference type="ARBA" id="ARBA00023136"/>
    </source>
</evidence>
<feature type="transmembrane region" description="Helical" evidence="8">
    <location>
        <begin position="358"/>
        <end position="380"/>
    </location>
</feature>
<dbReference type="Pfam" id="PF13231">
    <property type="entry name" value="PMT_2"/>
    <property type="match status" value="1"/>
</dbReference>
<evidence type="ECO:0000256" key="6">
    <source>
        <dbReference type="ARBA" id="ARBA00022989"/>
    </source>
</evidence>
<comment type="caution">
    <text evidence="10">The sequence shown here is derived from an EMBL/GenBank/DDBJ whole genome shotgun (WGS) entry which is preliminary data.</text>
</comment>
<evidence type="ECO:0000256" key="8">
    <source>
        <dbReference type="SAM" id="Phobius"/>
    </source>
</evidence>
<dbReference type="GO" id="GO:0005886">
    <property type="term" value="C:plasma membrane"/>
    <property type="evidence" value="ECO:0007669"/>
    <property type="project" value="UniProtKB-SubCell"/>
</dbReference>
<keyword evidence="5 8" id="KW-0812">Transmembrane</keyword>
<sequence length="541" mass="62325">MLSNRKLFKLVLILLLALSLRLFNFGKNPPSLSEDEASQGYNSYTILTAGKGEHGEVFPLDKFIAFGDYKPPGYIYAAVPSIAVFGLNEIGVRLPSLISGVLLSLVAYLLVIEMFGNPSIALLSAFLIAVSPWSIQFSRAAFESNLAALLNATAVLFFIKSRKKGFFLPLSVILFILAFYTFNANRIISPILLFTLELLFLKDFIKNIKWIIISVFIGIIMLLPSYSFLSSRESKVRFQEVSIFSYDIDKLKLSNERISTDGNSIIGKIFHNRRLVFSLDFLKHYTDNFDPKFLFLRGDGNQRLSVPGIGEMFVWEIIFYTIGIFYLLRNPNRNNLLLLLWFLIVPLPAGTAKETPHALRIASILPVPQIFSALGIWQVSLFIRKYYPRIKIYFPLLLLSVFIFNFYYYLHNYFVHYPVEFSRAWQYGYKEMTQKIKERENNYDHVLVSRSGGRSYIYFLFYNGYPVSDYLRNRIATRDWWGLWDVASFGKYYFDLKYRSELKGKILVAEGADELVSGEKVLDTISYPKGDPAYKIVEITR</sequence>
<protein>
    <recommendedName>
        <fullName evidence="9">Glycosyltransferase RgtA/B/C/D-like domain-containing protein</fullName>
    </recommendedName>
</protein>
<evidence type="ECO:0000256" key="3">
    <source>
        <dbReference type="ARBA" id="ARBA00022676"/>
    </source>
</evidence>
<gene>
    <name evidence="10" type="ORF">UT63_C0003G0019</name>
</gene>
<keyword evidence="4" id="KW-0808">Transferase</keyword>
<feature type="transmembrane region" description="Helical" evidence="8">
    <location>
        <begin position="210"/>
        <end position="229"/>
    </location>
</feature>
<keyword evidence="2" id="KW-1003">Cell membrane</keyword>
<feature type="transmembrane region" description="Helical" evidence="8">
    <location>
        <begin position="94"/>
        <end position="112"/>
    </location>
</feature>
<evidence type="ECO:0000256" key="4">
    <source>
        <dbReference type="ARBA" id="ARBA00022679"/>
    </source>
</evidence>
<accession>A0A0G0Q2F6</accession>
<dbReference type="Proteomes" id="UP000034539">
    <property type="component" value="Unassembled WGS sequence"/>
</dbReference>
<dbReference type="InterPro" id="IPR038731">
    <property type="entry name" value="RgtA/B/C-like"/>
</dbReference>
<feature type="transmembrane region" description="Helical" evidence="8">
    <location>
        <begin position="119"/>
        <end position="135"/>
    </location>
</feature>
<dbReference type="GO" id="GO:0016763">
    <property type="term" value="F:pentosyltransferase activity"/>
    <property type="evidence" value="ECO:0007669"/>
    <property type="project" value="TreeGrafter"/>
</dbReference>
<dbReference type="AlphaFoldDB" id="A0A0G0Q2F6"/>
<comment type="subcellular location">
    <subcellularLocation>
        <location evidence="1">Cell membrane</location>
        <topology evidence="1">Multi-pass membrane protein</topology>
    </subcellularLocation>
</comment>
<feature type="transmembrane region" description="Helical" evidence="8">
    <location>
        <begin position="392"/>
        <end position="410"/>
    </location>
</feature>
<proteinExistence type="predicted"/>
<name>A0A0G0Q2F6_9BACT</name>
<reference evidence="10 11" key="1">
    <citation type="journal article" date="2015" name="Nature">
        <title>rRNA introns, odd ribosomes, and small enigmatic genomes across a large radiation of phyla.</title>
        <authorList>
            <person name="Brown C.T."/>
            <person name="Hug L.A."/>
            <person name="Thomas B.C."/>
            <person name="Sharon I."/>
            <person name="Castelle C.J."/>
            <person name="Singh A."/>
            <person name="Wilkins M.J."/>
            <person name="Williams K.H."/>
            <person name="Banfield J.F."/>
        </authorList>
    </citation>
    <scope>NUCLEOTIDE SEQUENCE [LARGE SCALE GENOMIC DNA]</scope>
</reference>
<feature type="transmembrane region" description="Helical" evidence="8">
    <location>
        <begin position="166"/>
        <end position="182"/>
    </location>
</feature>
<keyword evidence="7 8" id="KW-0472">Membrane</keyword>
<feature type="transmembrane region" description="Helical" evidence="8">
    <location>
        <begin position="141"/>
        <end position="159"/>
    </location>
</feature>
<dbReference type="PANTHER" id="PTHR33908">
    <property type="entry name" value="MANNOSYLTRANSFERASE YKCB-RELATED"/>
    <property type="match status" value="1"/>
</dbReference>